<dbReference type="Proteomes" id="UP000679307">
    <property type="component" value="Chromosome"/>
</dbReference>
<sequence length="210" mass="24596">MNHATRHAELTRKLVISEELSGEFFVPAYQRGYRWGESEVVNLLKDIKTGVVDATTPHSYYLQPIVVMWRDTEGYWELIDGQQRLTTLYLILKCIRDNGWLPGADVKYRISYETREESRDYLESLDPELRHANIDFHYIYAAYQAIETWFGKQADPQQAAIDIRTALAKHVYLLWYEAPEGTDNNDLFRRLNVGRIQLTGLPRLWLTPDL</sequence>
<dbReference type="InterPro" id="IPR036086">
    <property type="entry name" value="ParB/Sulfiredoxin_sf"/>
</dbReference>
<feature type="domain" description="GmrSD restriction endonucleases N-terminal" evidence="1">
    <location>
        <begin position="17"/>
        <end position="199"/>
    </location>
</feature>
<name>A0ABX8EFD0_9ACTN</name>
<protein>
    <recommendedName>
        <fullName evidence="1">GmrSD restriction endonucleases N-terminal domain-containing protein</fullName>
    </recommendedName>
</protein>
<dbReference type="PANTHER" id="PTHR35149">
    <property type="entry name" value="SLL5132 PROTEIN"/>
    <property type="match status" value="1"/>
</dbReference>
<evidence type="ECO:0000313" key="2">
    <source>
        <dbReference type="EMBL" id="QVT79206.1"/>
    </source>
</evidence>
<dbReference type="Pfam" id="PF03235">
    <property type="entry name" value="GmrSD_N"/>
    <property type="match status" value="1"/>
</dbReference>
<dbReference type="PANTHER" id="PTHR35149:SF1">
    <property type="entry name" value="DUF5655 DOMAIN-CONTAINING PROTEIN"/>
    <property type="match status" value="1"/>
</dbReference>
<dbReference type="SUPFAM" id="SSF110849">
    <property type="entry name" value="ParB/Sulfiredoxin"/>
    <property type="match status" value="1"/>
</dbReference>
<gene>
    <name evidence="2" type="ORF">ENKNEFLB_01587</name>
</gene>
<reference evidence="2 3" key="1">
    <citation type="submission" date="2021-05" db="EMBL/GenBank/DDBJ databases">
        <title>Complete genome of Nocardioides aquaticus KCTC 9944T isolated from meromictic and hypersaline Ekho Lake, Antarctica.</title>
        <authorList>
            <person name="Hwang K."/>
            <person name="Kim K.M."/>
            <person name="Choe H."/>
        </authorList>
    </citation>
    <scope>NUCLEOTIDE SEQUENCE [LARGE SCALE GENOMIC DNA]</scope>
    <source>
        <strain evidence="2 3">KCTC 9944</strain>
    </source>
</reference>
<evidence type="ECO:0000313" key="3">
    <source>
        <dbReference type="Proteomes" id="UP000679307"/>
    </source>
</evidence>
<organism evidence="2 3">
    <name type="scientific">Nocardioides aquaticus</name>
    <dbReference type="NCBI Taxonomy" id="160826"/>
    <lineage>
        <taxon>Bacteria</taxon>
        <taxon>Bacillati</taxon>
        <taxon>Actinomycetota</taxon>
        <taxon>Actinomycetes</taxon>
        <taxon>Propionibacteriales</taxon>
        <taxon>Nocardioidaceae</taxon>
        <taxon>Nocardioides</taxon>
    </lineage>
</organism>
<dbReference type="RefSeq" id="WP_214058686.1">
    <property type="nucleotide sequence ID" value="NZ_BAAAHS010000177.1"/>
</dbReference>
<accession>A0ABX8EFD0</accession>
<dbReference type="EMBL" id="CP075371">
    <property type="protein sequence ID" value="QVT79206.1"/>
    <property type="molecule type" value="Genomic_DNA"/>
</dbReference>
<dbReference type="InterPro" id="IPR004919">
    <property type="entry name" value="GmrSD_N"/>
</dbReference>
<proteinExistence type="predicted"/>
<keyword evidence="3" id="KW-1185">Reference proteome</keyword>
<evidence type="ECO:0000259" key="1">
    <source>
        <dbReference type="Pfam" id="PF03235"/>
    </source>
</evidence>